<evidence type="ECO:0000313" key="2">
    <source>
        <dbReference type="Proteomes" id="UP001432216"/>
    </source>
</evidence>
<keyword evidence="2" id="KW-1185">Reference proteome</keyword>
<protein>
    <submittedName>
        <fullName evidence="1">Uncharacterized protein</fullName>
    </submittedName>
</protein>
<reference evidence="1 2" key="1">
    <citation type="submission" date="2024-01" db="EMBL/GenBank/DDBJ databases">
        <title>Comparative genomics of Cryptococcus and Kwoniella reveals pathogenesis evolution and contrasting modes of karyotype evolution via chromosome fusion or intercentromeric recombination.</title>
        <authorList>
            <person name="Coelho M.A."/>
            <person name="David-Palma M."/>
            <person name="Shea T."/>
            <person name="Bowers K."/>
            <person name="McGinley-Smith S."/>
            <person name="Mohammad A.W."/>
            <person name="Gnirke A."/>
            <person name="Yurkov A.M."/>
            <person name="Nowrousian M."/>
            <person name="Sun S."/>
            <person name="Cuomo C.A."/>
            <person name="Heitman J."/>
        </authorList>
    </citation>
    <scope>NUCLEOTIDE SEQUENCE [LARGE SCALE GENOMIC DNA]</scope>
    <source>
        <strain evidence="1 2">7685027</strain>
    </source>
</reference>
<accession>A0ABZ2B0S0</accession>
<evidence type="ECO:0000313" key="1">
    <source>
        <dbReference type="EMBL" id="WVO24398.1"/>
    </source>
</evidence>
<gene>
    <name evidence="1" type="ORF">IAS62_005764</name>
</gene>
<dbReference type="GeneID" id="89992533"/>
<name>A0ABZ2B0S0_9TREE</name>
<sequence>MTVDRRSIAIGTPADSKYPSLESIYSSISSIPRRFSACALYCPVSLPSVLEGSTELPSFVTVRSLYLVPQICIFQAASTELARFRVLSKYPSLDLKPISTFNFPFVSSTHGIVVILNPLNVPCPIVCLKVPS</sequence>
<dbReference type="RefSeq" id="XP_064723637.1">
    <property type="nucleotide sequence ID" value="XM_064867565.1"/>
</dbReference>
<organism evidence="1 2">
    <name type="scientific">Cryptococcus decagattii</name>
    <dbReference type="NCBI Taxonomy" id="1859122"/>
    <lineage>
        <taxon>Eukaryota</taxon>
        <taxon>Fungi</taxon>
        <taxon>Dikarya</taxon>
        <taxon>Basidiomycota</taxon>
        <taxon>Agaricomycotina</taxon>
        <taxon>Tremellomycetes</taxon>
        <taxon>Tremellales</taxon>
        <taxon>Cryptococcaceae</taxon>
        <taxon>Cryptococcus</taxon>
        <taxon>Cryptococcus gattii species complex</taxon>
    </lineage>
</organism>
<dbReference type="EMBL" id="CP143816">
    <property type="protein sequence ID" value="WVO24398.1"/>
    <property type="molecule type" value="Genomic_DNA"/>
</dbReference>
<dbReference type="Proteomes" id="UP001432216">
    <property type="component" value="Chromosome 11"/>
</dbReference>
<proteinExistence type="predicted"/>